<dbReference type="InterPro" id="IPR036942">
    <property type="entry name" value="Beta-barrel_TonB_sf"/>
</dbReference>
<evidence type="ECO:0000256" key="9">
    <source>
        <dbReference type="RuleBase" id="RU003357"/>
    </source>
</evidence>
<organism evidence="12 13">
    <name type="scientific">Marisediminitalea aggregata</name>
    <dbReference type="NCBI Taxonomy" id="634436"/>
    <lineage>
        <taxon>Bacteria</taxon>
        <taxon>Pseudomonadati</taxon>
        <taxon>Pseudomonadota</taxon>
        <taxon>Gammaproteobacteria</taxon>
        <taxon>Alteromonadales</taxon>
        <taxon>Alteromonadaceae</taxon>
        <taxon>Marisediminitalea</taxon>
    </lineage>
</organism>
<feature type="domain" description="TonB-dependent receptor plug" evidence="11">
    <location>
        <begin position="101"/>
        <end position="209"/>
    </location>
</feature>
<accession>A0A1M5KD50</accession>
<evidence type="ECO:0000256" key="7">
    <source>
        <dbReference type="ARBA" id="ARBA00023237"/>
    </source>
</evidence>
<reference evidence="13" key="1">
    <citation type="submission" date="2016-11" db="EMBL/GenBank/DDBJ databases">
        <authorList>
            <person name="Varghese N."/>
            <person name="Submissions S."/>
        </authorList>
    </citation>
    <scope>NUCLEOTIDE SEQUENCE [LARGE SCALE GENOMIC DNA]</scope>
    <source>
        <strain evidence="13">CGMCC 1.8995</strain>
    </source>
</reference>
<evidence type="ECO:0000256" key="8">
    <source>
        <dbReference type="PROSITE-ProRule" id="PRU01360"/>
    </source>
</evidence>
<evidence type="ECO:0000256" key="2">
    <source>
        <dbReference type="ARBA" id="ARBA00022448"/>
    </source>
</evidence>
<dbReference type="SUPFAM" id="SSF56935">
    <property type="entry name" value="Porins"/>
    <property type="match status" value="1"/>
</dbReference>
<dbReference type="GO" id="GO:0009279">
    <property type="term" value="C:cell outer membrane"/>
    <property type="evidence" value="ECO:0007669"/>
    <property type="project" value="UniProtKB-SubCell"/>
</dbReference>
<feature type="domain" description="TonB-dependent receptor-like beta-barrel" evidence="10">
    <location>
        <begin position="401"/>
        <end position="881"/>
    </location>
</feature>
<evidence type="ECO:0000259" key="10">
    <source>
        <dbReference type="Pfam" id="PF00593"/>
    </source>
</evidence>
<proteinExistence type="inferred from homology"/>
<dbReference type="InterPro" id="IPR000531">
    <property type="entry name" value="Beta-barrel_TonB"/>
</dbReference>
<keyword evidence="3 8" id="KW-1134">Transmembrane beta strand</keyword>
<dbReference type="PANTHER" id="PTHR47234">
    <property type="match status" value="1"/>
</dbReference>
<dbReference type="PANTHER" id="PTHR47234:SF2">
    <property type="entry name" value="TONB-DEPENDENT RECEPTOR"/>
    <property type="match status" value="1"/>
</dbReference>
<dbReference type="Gene3D" id="2.170.130.10">
    <property type="entry name" value="TonB-dependent receptor, plug domain"/>
    <property type="match status" value="1"/>
</dbReference>
<evidence type="ECO:0000256" key="5">
    <source>
        <dbReference type="ARBA" id="ARBA00023077"/>
    </source>
</evidence>
<evidence type="ECO:0000259" key="11">
    <source>
        <dbReference type="Pfam" id="PF07715"/>
    </source>
</evidence>
<sequence length="913" mass="97151">MIVGLVYAPDVNELFNVGHTQLRGVTPASETEMKAQSGQHSGMFKPTLLALFVGSTLSGQAFSQENQAENDNDVEKIEVRAQATGTLIRGATPVGTNVVGFDSAEVEAISVADSNELLAQIPQMSSTFNSRPTMATDIGQGMPMPKLRDIGVGGGSTTLLLLNGMRMPGSGIIQTIPNVSAIPPGVISNLEIVMDGGSSIYGSDAIAGVVNFITRDRFDGVEFSAEGGFGDSYSASTFNITAGKDWASGSGMISIYHAQNDEVFGKDRDFITGDSTANGGGDYRSNLCNPGTITVDGVNYKMDTREAGANTCDPTDGISYVPKEKKTTIYASLQQDLNDNAYVDVVTYYSEWSADITGDATNSLSDIGASGTITADNPYFSPIGSETSHSVAFDFSDVVGLGAKNGSDFDAFAFIPEITYELPNYWRLKAAYSYGLAHTKGVERGINSAALSAALAGTDTSTALNPYDVAATDQSVLNSILGYYGSYGDATQSHHQIRATLDGAIAELPAGEVLLAVGAEYFKQDYEVAFGGGAEGALDLVETEASRNVKSVFGEVMMPLMDSSAGEINFTASLRYDDYNDVGSTTNPKIGIDYKPTENTRIRAQWGTSFQAPSLADTGAAVDTRAIVLPVSPWLAGDAAGTDFFRGTILLAGGSDGLKPEESESYSVGFDWTPDFAEDLSVSMTYYNVDYSSAINLAPFYTPSVYFNTAGYAAYYTINPTLEEALAATEGFRIDGAPVESLYADGNSAYLLADARRYNMTATRLSGLDFDVQKSWLVDLGKIRAGVSGTYTLKREAQAVEGDVYVDELETGTFGKFNVVASVGLSTEKTNSMVRILHSDGWENAFASLDSLTTVNVFTSYSLGEMGSFDNVDITMNIDNLFDEEAPYFDDANGFDGGNVIGRVFYIGVKAKM</sequence>
<dbReference type="EMBL" id="FQWD01000003">
    <property type="protein sequence ID" value="SHG50409.1"/>
    <property type="molecule type" value="Genomic_DNA"/>
</dbReference>
<keyword evidence="5 9" id="KW-0798">TonB box</keyword>
<keyword evidence="7 8" id="KW-0998">Cell outer membrane</keyword>
<dbReference type="InterPro" id="IPR037066">
    <property type="entry name" value="Plug_dom_sf"/>
</dbReference>
<protein>
    <submittedName>
        <fullName evidence="12">Iron complex outermembrane recepter protein</fullName>
    </submittedName>
</protein>
<dbReference type="Proteomes" id="UP000184520">
    <property type="component" value="Unassembled WGS sequence"/>
</dbReference>
<keyword evidence="6 8" id="KW-0472">Membrane</keyword>
<evidence type="ECO:0000256" key="4">
    <source>
        <dbReference type="ARBA" id="ARBA00022692"/>
    </source>
</evidence>
<dbReference type="Pfam" id="PF07715">
    <property type="entry name" value="Plug"/>
    <property type="match status" value="1"/>
</dbReference>
<keyword evidence="2 8" id="KW-0813">Transport</keyword>
<dbReference type="Pfam" id="PF00593">
    <property type="entry name" value="TonB_dep_Rec_b-barrel"/>
    <property type="match status" value="1"/>
</dbReference>
<dbReference type="InterPro" id="IPR039426">
    <property type="entry name" value="TonB-dep_rcpt-like"/>
</dbReference>
<evidence type="ECO:0000313" key="13">
    <source>
        <dbReference type="Proteomes" id="UP000184520"/>
    </source>
</evidence>
<gene>
    <name evidence="12" type="ORF">SAMN05216361_2451</name>
</gene>
<dbReference type="OrthoDB" id="9764669at2"/>
<dbReference type="Gene3D" id="2.40.170.20">
    <property type="entry name" value="TonB-dependent receptor, beta-barrel domain"/>
    <property type="match status" value="1"/>
</dbReference>
<dbReference type="InterPro" id="IPR012910">
    <property type="entry name" value="Plug_dom"/>
</dbReference>
<evidence type="ECO:0000313" key="12">
    <source>
        <dbReference type="EMBL" id="SHG50409.1"/>
    </source>
</evidence>
<comment type="similarity">
    <text evidence="8 9">Belongs to the TonB-dependent receptor family.</text>
</comment>
<comment type="subcellular location">
    <subcellularLocation>
        <location evidence="1 8">Cell outer membrane</location>
        <topology evidence="1 8">Multi-pass membrane protein</topology>
    </subcellularLocation>
</comment>
<dbReference type="AlphaFoldDB" id="A0A1M5KD50"/>
<evidence type="ECO:0000256" key="6">
    <source>
        <dbReference type="ARBA" id="ARBA00023136"/>
    </source>
</evidence>
<keyword evidence="13" id="KW-1185">Reference proteome</keyword>
<keyword evidence="4 8" id="KW-0812">Transmembrane</keyword>
<name>A0A1M5KD50_9ALTE</name>
<evidence type="ECO:0000256" key="1">
    <source>
        <dbReference type="ARBA" id="ARBA00004571"/>
    </source>
</evidence>
<evidence type="ECO:0000256" key="3">
    <source>
        <dbReference type="ARBA" id="ARBA00022452"/>
    </source>
</evidence>
<dbReference type="STRING" id="634436.SAMN05216361_2451"/>
<dbReference type="PROSITE" id="PS52016">
    <property type="entry name" value="TONB_DEPENDENT_REC_3"/>
    <property type="match status" value="1"/>
</dbReference>